<evidence type="ECO:0000256" key="2">
    <source>
        <dbReference type="ARBA" id="ARBA00022801"/>
    </source>
</evidence>
<evidence type="ECO:0000256" key="3">
    <source>
        <dbReference type="ARBA" id="ARBA00022806"/>
    </source>
</evidence>
<evidence type="ECO:0000259" key="7">
    <source>
        <dbReference type="PROSITE" id="PS51198"/>
    </source>
</evidence>
<dbReference type="PROSITE" id="PS51198">
    <property type="entry name" value="UVRD_HELICASE_ATP_BIND"/>
    <property type="match status" value="1"/>
</dbReference>
<protein>
    <recommendedName>
        <fullName evidence="5">DNA 3'-5' helicase II</fullName>
    </recommendedName>
</protein>
<dbReference type="PANTHER" id="PTHR11070:SF2">
    <property type="entry name" value="ATP-DEPENDENT DNA HELICASE SRS2"/>
    <property type="match status" value="1"/>
</dbReference>
<keyword evidence="2 6" id="KW-0378">Hydrolase</keyword>
<proteinExistence type="predicted"/>
<name>A0A2A6J879_9HYPH</name>
<organism evidence="8 9">
    <name type="scientific">Rhizobium chutanense</name>
    <dbReference type="NCBI Taxonomy" id="2035448"/>
    <lineage>
        <taxon>Bacteria</taxon>
        <taxon>Pseudomonadati</taxon>
        <taxon>Pseudomonadota</taxon>
        <taxon>Alphaproteobacteria</taxon>
        <taxon>Hyphomicrobiales</taxon>
        <taxon>Rhizobiaceae</taxon>
        <taxon>Rhizobium/Agrobacterium group</taxon>
        <taxon>Rhizobium</taxon>
    </lineage>
</organism>
<evidence type="ECO:0000313" key="9">
    <source>
        <dbReference type="Proteomes" id="UP000220768"/>
    </source>
</evidence>
<evidence type="ECO:0000256" key="6">
    <source>
        <dbReference type="PROSITE-ProRule" id="PRU00560"/>
    </source>
</evidence>
<feature type="domain" description="UvrD-like helicase ATP-binding" evidence="7">
    <location>
        <begin position="241"/>
        <end position="562"/>
    </location>
</feature>
<dbReference type="RefSeq" id="WP_097614373.1">
    <property type="nucleotide sequence ID" value="NZ_NWSV01000017.1"/>
</dbReference>
<dbReference type="AlphaFoldDB" id="A0A2A6J879"/>
<dbReference type="GO" id="GO:0043138">
    <property type="term" value="F:3'-5' DNA helicase activity"/>
    <property type="evidence" value="ECO:0007669"/>
    <property type="project" value="TreeGrafter"/>
</dbReference>
<accession>A0A2A6J879</accession>
<evidence type="ECO:0000313" key="8">
    <source>
        <dbReference type="EMBL" id="PDT02073.1"/>
    </source>
</evidence>
<dbReference type="InterPro" id="IPR014001">
    <property type="entry name" value="Helicase_ATP-bd"/>
</dbReference>
<dbReference type="Gene3D" id="3.40.50.300">
    <property type="entry name" value="P-loop containing nucleotide triphosphate hydrolases"/>
    <property type="match status" value="2"/>
</dbReference>
<dbReference type="EMBL" id="NWSV01000017">
    <property type="protein sequence ID" value="PDT02073.1"/>
    <property type="molecule type" value="Genomic_DNA"/>
</dbReference>
<dbReference type="SUPFAM" id="SSF52540">
    <property type="entry name" value="P-loop containing nucleoside triphosphate hydrolases"/>
    <property type="match status" value="1"/>
</dbReference>
<reference evidence="8 9" key="1">
    <citation type="submission" date="2017-09" db="EMBL/GenBank/DDBJ databases">
        <title>Comparative genomics of rhizobia isolated from Phaseolus vulgaris in China.</title>
        <authorList>
            <person name="Tong W."/>
        </authorList>
    </citation>
    <scope>NUCLEOTIDE SEQUENCE [LARGE SCALE GENOMIC DNA]</scope>
    <source>
        <strain evidence="8 9">C5</strain>
    </source>
</reference>
<keyword evidence="3 6" id="KW-0347">Helicase</keyword>
<comment type="caution">
    <text evidence="8">The sequence shown here is derived from an EMBL/GenBank/DDBJ whole genome shotgun (WGS) entry which is preliminary data.</text>
</comment>
<feature type="binding site" evidence="6">
    <location>
        <begin position="262"/>
        <end position="269"/>
    </location>
    <ligand>
        <name>ATP</name>
        <dbReference type="ChEBI" id="CHEBI:30616"/>
    </ligand>
</feature>
<dbReference type="InterPro" id="IPR000212">
    <property type="entry name" value="DNA_helicase_UvrD/REP"/>
</dbReference>
<gene>
    <name evidence="8" type="ORF">CO666_22350</name>
</gene>
<evidence type="ECO:0000256" key="1">
    <source>
        <dbReference type="ARBA" id="ARBA00022741"/>
    </source>
</evidence>
<dbReference type="InterPro" id="IPR014016">
    <property type="entry name" value="UvrD-like_ATP-bd"/>
</dbReference>
<dbReference type="GO" id="GO:0005524">
    <property type="term" value="F:ATP binding"/>
    <property type="evidence" value="ECO:0007669"/>
    <property type="project" value="UniProtKB-UniRule"/>
</dbReference>
<dbReference type="Proteomes" id="UP000220768">
    <property type="component" value="Unassembled WGS sequence"/>
</dbReference>
<keyword evidence="4 6" id="KW-0067">ATP-binding</keyword>
<dbReference type="Pfam" id="PF00580">
    <property type="entry name" value="UvrD-helicase"/>
    <property type="match status" value="1"/>
</dbReference>
<evidence type="ECO:0000256" key="4">
    <source>
        <dbReference type="ARBA" id="ARBA00022840"/>
    </source>
</evidence>
<sequence length="770" mass="86670">MKYVCIDDGAVRELISGRELQSVDFEDGRRLIERLQGRTQVFKGTGSFLVNLDKDGMYLTTPGKWKDKKYLVVDCESSNLFSSVRDAETLTSLQKLLRFCSKFWSGSNAYTPAEKMIAGTSKTILFPLPFSSGTGFRVAIEREPMKERLERRDLSGNFLLVYKTGFDGANSFTEEASLQNFRKVIEALPSVYDALPRRIEFINEHEQNKTRNGVFDELKIAAPRNQLPRGNMLTLGDWLPRLTKQQRQFVQAPVEQALRLVGAAGTGKTTTLILRTMFILLKAESDKQQMRALFVTPSEATRKSILESLQVINPNGFWERDPKSSAVSLTVTTLASICADKLNQTIQETEFVDRDAQDSKVMQGLYIEQAIAEARANDFKSHAPHLSDKFRSFFDETENTDLVDLFQHEISMQIKGRAGDPFDAYKECPPLKYGLPVETDADRGFVFSVFRKYQRQLVDVAQFDTDDVVLSATGQLDTPIWRRRRSLEGYDFIAIDEAHLFNINELHLFHYFTRDPSAAPISFAIDQAQAVGERGWEVSKELESNHGRQEEELNYGTVFRSSTQIIELSASILASGANLFSNFKDTLKGAQSGFTSDDERRTQPVRFIEAVDDDTMVELAFKRAAELGALTESSPSDILITCLAPDLLQSLKDYAAKRRKPITVLDRRGDYAKVRSAQRDGLMLLGHADYVGGLEFNIVIVVGVDKGRVPYEGSSTTKESRNFMRYIAHNRLYVACSRARFALELLGVKARGPSDILSGAFTKNLLELVE</sequence>
<keyword evidence="9" id="KW-1185">Reference proteome</keyword>
<dbReference type="InterPro" id="IPR027417">
    <property type="entry name" value="P-loop_NTPase"/>
</dbReference>
<dbReference type="GO" id="GO:0000725">
    <property type="term" value="P:recombinational repair"/>
    <property type="evidence" value="ECO:0007669"/>
    <property type="project" value="TreeGrafter"/>
</dbReference>
<evidence type="ECO:0000256" key="5">
    <source>
        <dbReference type="ARBA" id="ARBA00034923"/>
    </source>
</evidence>
<dbReference type="SMART" id="SM00487">
    <property type="entry name" value="DEXDc"/>
    <property type="match status" value="1"/>
</dbReference>
<keyword evidence="1 6" id="KW-0547">Nucleotide-binding</keyword>
<dbReference type="PANTHER" id="PTHR11070">
    <property type="entry name" value="UVRD / RECB / PCRA DNA HELICASE FAMILY MEMBER"/>
    <property type="match status" value="1"/>
</dbReference>
<dbReference type="GO" id="GO:0016787">
    <property type="term" value="F:hydrolase activity"/>
    <property type="evidence" value="ECO:0007669"/>
    <property type="project" value="UniProtKB-UniRule"/>
</dbReference>
<dbReference type="GO" id="GO:0003677">
    <property type="term" value="F:DNA binding"/>
    <property type="evidence" value="ECO:0007669"/>
    <property type="project" value="InterPro"/>
</dbReference>